<dbReference type="InterPro" id="IPR016186">
    <property type="entry name" value="C-type_lectin-like/link_sf"/>
</dbReference>
<dbReference type="SUPFAM" id="SSF56436">
    <property type="entry name" value="C-type lectin-like"/>
    <property type="match status" value="1"/>
</dbReference>
<keyword evidence="2" id="KW-0812">Transmembrane</keyword>
<evidence type="ECO:0000256" key="2">
    <source>
        <dbReference type="SAM" id="Phobius"/>
    </source>
</evidence>
<evidence type="ECO:0000256" key="1">
    <source>
        <dbReference type="ARBA" id="ARBA00023157"/>
    </source>
</evidence>
<feature type="domain" description="Link" evidence="3">
    <location>
        <begin position="129"/>
        <end position="229"/>
    </location>
</feature>
<dbReference type="InterPro" id="IPR016187">
    <property type="entry name" value="CTDL_fold"/>
</dbReference>
<feature type="transmembrane region" description="Helical" evidence="2">
    <location>
        <begin position="23"/>
        <end position="43"/>
    </location>
</feature>
<dbReference type="AlphaFoldDB" id="A0A6C0KSB3"/>
<dbReference type="InterPro" id="IPR000538">
    <property type="entry name" value="Link_dom"/>
</dbReference>
<evidence type="ECO:0000313" key="4">
    <source>
        <dbReference type="EMBL" id="QHU19630.1"/>
    </source>
</evidence>
<accession>A0A6C0KSB3</accession>
<dbReference type="Gene3D" id="3.10.100.10">
    <property type="entry name" value="Mannose-Binding Protein A, subunit A"/>
    <property type="match status" value="1"/>
</dbReference>
<keyword evidence="2" id="KW-1133">Transmembrane helix</keyword>
<reference evidence="4" key="1">
    <citation type="journal article" date="2020" name="Nature">
        <title>Giant virus diversity and host interactions through global metagenomics.</title>
        <authorList>
            <person name="Schulz F."/>
            <person name="Roux S."/>
            <person name="Paez-Espino D."/>
            <person name="Jungbluth S."/>
            <person name="Walsh D.A."/>
            <person name="Denef V.J."/>
            <person name="McMahon K.D."/>
            <person name="Konstantinidis K.T."/>
            <person name="Eloe-Fadrosh E.A."/>
            <person name="Kyrpides N.C."/>
            <person name="Woyke T."/>
        </authorList>
    </citation>
    <scope>NUCLEOTIDE SEQUENCE</scope>
    <source>
        <strain evidence="4">GVMAG-S-3300013014-113</strain>
    </source>
</reference>
<proteinExistence type="predicted"/>
<organism evidence="4">
    <name type="scientific">viral metagenome</name>
    <dbReference type="NCBI Taxonomy" id="1070528"/>
    <lineage>
        <taxon>unclassified sequences</taxon>
        <taxon>metagenomes</taxon>
        <taxon>organismal metagenomes</taxon>
    </lineage>
</organism>
<dbReference type="EMBL" id="MN740953">
    <property type="protein sequence ID" value="QHU19630.1"/>
    <property type="molecule type" value="Genomic_DNA"/>
</dbReference>
<keyword evidence="1" id="KW-1015">Disulfide bond</keyword>
<keyword evidence="2" id="KW-0472">Membrane</keyword>
<dbReference type="SMART" id="SM00445">
    <property type="entry name" value="LINK"/>
    <property type="match status" value="1"/>
</dbReference>
<evidence type="ECO:0000259" key="3">
    <source>
        <dbReference type="PROSITE" id="PS50963"/>
    </source>
</evidence>
<dbReference type="PROSITE" id="PS50963">
    <property type="entry name" value="LINK_2"/>
    <property type="match status" value="1"/>
</dbReference>
<feature type="transmembrane region" description="Helical" evidence="2">
    <location>
        <begin position="64"/>
        <end position="83"/>
    </location>
</feature>
<protein>
    <recommendedName>
        <fullName evidence="3">Link domain-containing protein</fullName>
    </recommendedName>
</protein>
<sequence length="284" mass="32143">MALVNNITQDFYNNLNNLGTNPFVLVVLIVIIMVYYIIFSFLGTSYDYGNMPSNRSGGHYIIEALLWGIFILLIFVNGLAYFFNINIVTEFKHLFSKNPEITIKSVVDQADISMNATDTDTDTATATATANEVYHVPGNRFTYHDAKAVCKAFDGELANYNQLSEAHKTGASWCSYGWTKDQLGLYPTSQNDWTKLQDKEGHKYDCGLPGINGGYVPNPHTKLGSNCYGVKPKQSELEKAYVNKDLYPKTTKELLFEQRVQFWKDRISNVLISPFNNSNWFKVS</sequence>
<name>A0A6C0KSB3_9ZZZZ</name>
<dbReference type="GO" id="GO:0007155">
    <property type="term" value="P:cell adhesion"/>
    <property type="evidence" value="ECO:0007669"/>
    <property type="project" value="InterPro"/>
</dbReference>
<dbReference type="Pfam" id="PF00193">
    <property type="entry name" value="Xlink"/>
    <property type="match status" value="1"/>
</dbReference>
<dbReference type="GO" id="GO:0005540">
    <property type="term" value="F:hyaluronic acid binding"/>
    <property type="evidence" value="ECO:0007669"/>
    <property type="project" value="InterPro"/>
</dbReference>